<evidence type="ECO:0000256" key="4">
    <source>
        <dbReference type="ARBA" id="ARBA00022898"/>
    </source>
</evidence>
<dbReference type="PANTHER" id="PTHR11986">
    <property type="entry name" value="AMINOTRANSFERASE CLASS III"/>
    <property type="match status" value="1"/>
</dbReference>
<dbReference type="InterPro" id="IPR005814">
    <property type="entry name" value="Aminotrans_3"/>
</dbReference>
<proteinExistence type="inferred from homology"/>
<dbReference type="GO" id="GO:0008483">
    <property type="term" value="F:transaminase activity"/>
    <property type="evidence" value="ECO:0007669"/>
    <property type="project" value="UniProtKB-KW"/>
</dbReference>
<organism evidence="6">
    <name type="scientific">Caldithrix abyssi</name>
    <dbReference type="NCBI Taxonomy" id="187145"/>
    <lineage>
        <taxon>Bacteria</taxon>
        <taxon>Pseudomonadati</taxon>
        <taxon>Calditrichota</taxon>
        <taxon>Calditrichia</taxon>
        <taxon>Calditrichales</taxon>
        <taxon>Calditrichaceae</taxon>
        <taxon>Caldithrix</taxon>
    </lineage>
</organism>
<accession>A0A7V5UEX2</accession>
<dbReference type="FunFam" id="3.40.640.10:FF:000004">
    <property type="entry name" value="Acetylornithine aminotransferase"/>
    <property type="match status" value="1"/>
</dbReference>
<keyword evidence="4 5" id="KW-0663">Pyridoxal phosphate</keyword>
<dbReference type="Pfam" id="PF00202">
    <property type="entry name" value="Aminotran_3"/>
    <property type="match status" value="1"/>
</dbReference>
<dbReference type="AlphaFoldDB" id="A0A7V5UEX2"/>
<name>A0A7V5UEX2_CALAY</name>
<gene>
    <name evidence="6" type="ORF">ENJ89_05575</name>
</gene>
<dbReference type="InterPro" id="IPR015424">
    <property type="entry name" value="PyrdxlP-dep_Trfase"/>
</dbReference>
<sequence>MQRLKEALVYDRTAHPERTNATLERVFEVLENVLDAQAESHQQQLHRILDNRPLRNPLTSAEADKIIAYFDRTNFTRAQLNAITEQLELSEIATAEAIDLHRQFKIPVSRPEEDIIPVKGDGCWILDTRGKWYLDMDSNYSATNLGMANPEIARGLYNQASQLISMKEDRIQIARTRFLKEIHDMMPEGLNQFYWQNSGGEAVDKSLKIAKAYTGTTKVVAFKHGFHGRTHGAVAVTWNPKYRTPFGLDQQDWVTFAEFNNIDSVKQALDESGAKIIILEMVQGEEAGNLPADPEFIQQLWQLAKEKDALIIDDEVQAGFGRTAVKPGDWFACMSYDVVPDLMVIGKSFGGGYPVTAVVTKEKIGQAMQHGYDGSTFGGNPMAMTAALIATRQMREKDITRNVIDRSVQMVEGFKKLKEKHPAMGEIRARGLMVAFSLGTAERVAQVQQALAQHGVKASLSTGKYIRFLPPTVISAGEVDFFLAQLDRALATIS</sequence>
<evidence type="ECO:0000256" key="2">
    <source>
        <dbReference type="ARBA" id="ARBA00022576"/>
    </source>
</evidence>
<evidence type="ECO:0000256" key="3">
    <source>
        <dbReference type="ARBA" id="ARBA00022679"/>
    </source>
</evidence>
<dbReference type="CDD" id="cd00610">
    <property type="entry name" value="OAT_like"/>
    <property type="match status" value="1"/>
</dbReference>
<protein>
    <submittedName>
        <fullName evidence="6">Aspartate aminotransferase family protein</fullName>
    </submittedName>
</protein>
<evidence type="ECO:0000313" key="6">
    <source>
        <dbReference type="EMBL" id="HHJ52644.1"/>
    </source>
</evidence>
<dbReference type="Gene3D" id="3.90.1150.10">
    <property type="entry name" value="Aspartate Aminotransferase, domain 1"/>
    <property type="match status" value="1"/>
</dbReference>
<dbReference type="Proteomes" id="UP000886124">
    <property type="component" value="Unassembled WGS sequence"/>
</dbReference>
<dbReference type="EMBL" id="DROD01000383">
    <property type="protein sequence ID" value="HHJ52644.1"/>
    <property type="molecule type" value="Genomic_DNA"/>
</dbReference>
<keyword evidence="3" id="KW-0808">Transferase</keyword>
<dbReference type="SUPFAM" id="SSF53383">
    <property type="entry name" value="PLP-dependent transferases"/>
    <property type="match status" value="1"/>
</dbReference>
<dbReference type="GO" id="GO:0030170">
    <property type="term" value="F:pyridoxal phosphate binding"/>
    <property type="evidence" value="ECO:0007669"/>
    <property type="project" value="InterPro"/>
</dbReference>
<comment type="similarity">
    <text evidence="5">Belongs to the class-III pyridoxal-phosphate-dependent aminotransferase family.</text>
</comment>
<dbReference type="InterPro" id="IPR049704">
    <property type="entry name" value="Aminotrans_3_PPA_site"/>
</dbReference>
<dbReference type="InterPro" id="IPR015421">
    <property type="entry name" value="PyrdxlP-dep_Trfase_major"/>
</dbReference>
<dbReference type="InterPro" id="IPR015422">
    <property type="entry name" value="PyrdxlP-dep_Trfase_small"/>
</dbReference>
<reference evidence="6" key="1">
    <citation type="journal article" date="2020" name="mSystems">
        <title>Genome- and Community-Level Interaction Insights into Carbon Utilization and Element Cycling Functions of Hydrothermarchaeota in Hydrothermal Sediment.</title>
        <authorList>
            <person name="Zhou Z."/>
            <person name="Liu Y."/>
            <person name="Xu W."/>
            <person name="Pan J."/>
            <person name="Luo Z.H."/>
            <person name="Li M."/>
        </authorList>
    </citation>
    <scope>NUCLEOTIDE SEQUENCE [LARGE SCALE GENOMIC DNA]</scope>
    <source>
        <strain evidence="6">HyVt-527</strain>
    </source>
</reference>
<dbReference type="GO" id="GO:0042802">
    <property type="term" value="F:identical protein binding"/>
    <property type="evidence" value="ECO:0007669"/>
    <property type="project" value="TreeGrafter"/>
</dbReference>
<evidence type="ECO:0000256" key="1">
    <source>
        <dbReference type="ARBA" id="ARBA00001933"/>
    </source>
</evidence>
<dbReference type="PROSITE" id="PS00600">
    <property type="entry name" value="AA_TRANSFER_CLASS_3"/>
    <property type="match status" value="1"/>
</dbReference>
<comment type="cofactor">
    <cofactor evidence="1">
        <name>pyridoxal 5'-phosphate</name>
        <dbReference type="ChEBI" id="CHEBI:597326"/>
    </cofactor>
</comment>
<keyword evidence="2 6" id="KW-0032">Aminotransferase</keyword>
<evidence type="ECO:0000256" key="5">
    <source>
        <dbReference type="RuleBase" id="RU003560"/>
    </source>
</evidence>
<dbReference type="InterPro" id="IPR050103">
    <property type="entry name" value="Class-III_PLP-dep_AT"/>
</dbReference>
<dbReference type="PANTHER" id="PTHR11986:SF79">
    <property type="entry name" value="ACETYLORNITHINE AMINOTRANSFERASE, MITOCHONDRIAL"/>
    <property type="match status" value="1"/>
</dbReference>
<comment type="caution">
    <text evidence="6">The sequence shown here is derived from an EMBL/GenBank/DDBJ whole genome shotgun (WGS) entry which is preliminary data.</text>
</comment>
<dbReference type="Gene3D" id="3.40.640.10">
    <property type="entry name" value="Type I PLP-dependent aspartate aminotransferase-like (Major domain)"/>
    <property type="match status" value="1"/>
</dbReference>